<dbReference type="CDD" id="cd23799">
    <property type="entry name" value="UBCc_UBE2J"/>
    <property type="match status" value="1"/>
</dbReference>
<evidence type="ECO:0000259" key="2">
    <source>
        <dbReference type="PROSITE" id="PS50127"/>
    </source>
</evidence>
<dbReference type="InterPro" id="IPR050113">
    <property type="entry name" value="Ub_conjugating_enzyme"/>
</dbReference>
<dbReference type="SMART" id="SM00212">
    <property type="entry name" value="UBCc"/>
    <property type="match status" value="1"/>
</dbReference>
<dbReference type="PROSITE" id="PS50127">
    <property type="entry name" value="UBC_2"/>
    <property type="match status" value="1"/>
</dbReference>
<dbReference type="FunFam" id="3.10.110.10:FF:000086">
    <property type="entry name" value="Ubiquitin-conjugating enzyme E2 J1"/>
    <property type="match status" value="1"/>
</dbReference>
<organism evidence="3 4">
    <name type="scientific">Cyanidiococcus yangmingshanensis</name>
    <dbReference type="NCBI Taxonomy" id="2690220"/>
    <lineage>
        <taxon>Eukaryota</taxon>
        <taxon>Rhodophyta</taxon>
        <taxon>Bangiophyceae</taxon>
        <taxon>Cyanidiales</taxon>
        <taxon>Cyanidiaceae</taxon>
        <taxon>Cyanidiococcus</taxon>
    </lineage>
</organism>
<evidence type="ECO:0000313" key="3">
    <source>
        <dbReference type="EMBL" id="KAF6003282.1"/>
    </source>
</evidence>
<comment type="caution">
    <text evidence="3">The sequence shown here is derived from an EMBL/GenBank/DDBJ whole genome shotgun (WGS) entry which is preliminary data.</text>
</comment>
<dbReference type="PANTHER" id="PTHR24067">
    <property type="entry name" value="UBIQUITIN-CONJUGATING ENZYME E2"/>
    <property type="match status" value="1"/>
</dbReference>
<dbReference type="InterPro" id="IPR016135">
    <property type="entry name" value="UBQ-conjugating_enzyme/RWD"/>
</dbReference>
<proteinExistence type="predicted"/>
<accession>A0A7J7IJK5</accession>
<reference evidence="3 4" key="1">
    <citation type="journal article" date="2020" name="J. Phycol.">
        <title>Comparative genome analysis reveals Cyanidiococcus gen. nov., a new extremophilic red algal genus sister to Cyanidioschyzon (Cyanidioschyzonaceae, Rhodophyta).</title>
        <authorList>
            <person name="Liu S.-L."/>
            <person name="Chiang Y.-R."/>
            <person name="Yoon H.S."/>
            <person name="Fu H.-Y."/>
        </authorList>
    </citation>
    <scope>NUCLEOTIDE SEQUENCE [LARGE SCALE GENOMIC DNA]</scope>
    <source>
        <strain evidence="3 4">THAL066</strain>
    </source>
</reference>
<feature type="domain" description="UBC core" evidence="2">
    <location>
        <begin position="57"/>
        <end position="206"/>
    </location>
</feature>
<dbReference type="InterPro" id="IPR000608">
    <property type="entry name" value="UBC"/>
</dbReference>
<dbReference type="SUPFAM" id="SSF54495">
    <property type="entry name" value="UBC-like"/>
    <property type="match status" value="1"/>
</dbReference>
<name>A0A7J7IJK5_9RHOD</name>
<evidence type="ECO:0000313" key="4">
    <source>
        <dbReference type="Proteomes" id="UP000530660"/>
    </source>
</evidence>
<feature type="compositionally biased region" description="Basic and acidic residues" evidence="1">
    <location>
        <begin position="268"/>
        <end position="281"/>
    </location>
</feature>
<feature type="region of interest" description="Disordered" evidence="1">
    <location>
        <begin position="211"/>
        <end position="290"/>
    </location>
</feature>
<dbReference type="Proteomes" id="UP000530660">
    <property type="component" value="Unassembled WGS sequence"/>
</dbReference>
<dbReference type="EMBL" id="VWRR01000007">
    <property type="protein sequence ID" value="KAF6003282.1"/>
    <property type="molecule type" value="Genomic_DNA"/>
</dbReference>
<dbReference type="OrthoDB" id="1158011at2759"/>
<feature type="compositionally biased region" description="Basic and acidic residues" evidence="1">
    <location>
        <begin position="212"/>
        <end position="230"/>
    </location>
</feature>
<gene>
    <name evidence="3" type="primary">UBE2J1</name>
    <name evidence="3" type="ORF">F1559_002682</name>
</gene>
<dbReference type="Pfam" id="PF00179">
    <property type="entry name" value="UQ_con"/>
    <property type="match status" value="1"/>
</dbReference>
<sequence length="290" mass="32589">MDAAHWRRRWETLSRLVDRRFSDVPTSETKKAPRRRLQTRRGIMERTENGKRPAFSASAKRIMQELAELAREPSSLFRVRALEDDLFEVHFTIRGPTDSAFEEGLYHGRILLPPEYPYKPPEIMLLTPNGRFETGKRICLSVTQHHTETWQPSWGIRTILIALIGFMPSRGDGAVGALDFSDEERRLLARASQGWSCARCGMNHAAWTIEDTTGHENDIEPRTAVSERDAPPSSGRETPARVETVAQEMPSASGSADHPENAVSTSSRHLEDTETSAKDRATGQSIRACP</sequence>
<protein>
    <submittedName>
        <fullName evidence="3">Ubiquitin-conjugating enzyme E2 J1</fullName>
    </submittedName>
</protein>
<evidence type="ECO:0000256" key="1">
    <source>
        <dbReference type="SAM" id="MobiDB-lite"/>
    </source>
</evidence>
<keyword evidence="4" id="KW-1185">Reference proteome</keyword>
<dbReference type="Gene3D" id="3.10.110.10">
    <property type="entry name" value="Ubiquitin Conjugating Enzyme"/>
    <property type="match status" value="1"/>
</dbReference>
<dbReference type="AlphaFoldDB" id="A0A7J7IJK5"/>